<dbReference type="Pfam" id="PF01699">
    <property type="entry name" value="Na_Ca_ex"/>
    <property type="match status" value="2"/>
</dbReference>
<feature type="transmembrane region" description="Helical" evidence="5">
    <location>
        <begin position="320"/>
        <end position="340"/>
    </location>
</feature>
<feature type="transmembrane region" description="Helical" evidence="5">
    <location>
        <begin position="229"/>
        <end position="251"/>
    </location>
</feature>
<dbReference type="Proteomes" id="UP001523216">
    <property type="component" value="Unassembled WGS sequence"/>
</dbReference>
<evidence type="ECO:0000256" key="1">
    <source>
        <dbReference type="ARBA" id="ARBA00004141"/>
    </source>
</evidence>
<evidence type="ECO:0000256" key="2">
    <source>
        <dbReference type="ARBA" id="ARBA00022692"/>
    </source>
</evidence>
<dbReference type="EMBL" id="JAMQOL010000067">
    <property type="protein sequence ID" value="MCM4083883.1"/>
    <property type="molecule type" value="Genomic_DNA"/>
</dbReference>
<evidence type="ECO:0000259" key="6">
    <source>
        <dbReference type="Pfam" id="PF01699"/>
    </source>
</evidence>
<comment type="caution">
    <text evidence="7">The sequence shown here is derived from an EMBL/GenBank/DDBJ whole genome shotgun (WGS) entry which is preliminary data.</text>
</comment>
<evidence type="ECO:0000313" key="7">
    <source>
        <dbReference type="EMBL" id="MCM4083883.1"/>
    </source>
</evidence>
<feature type="transmembrane region" description="Helical" evidence="5">
    <location>
        <begin position="294"/>
        <end position="313"/>
    </location>
</feature>
<gene>
    <name evidence="7" type="ORF">LXN57_40690</name>
</gene>
<dbReference type="InterPro" id="IPR004837">
    <property type="entry name" value="NaCa_Exmemb"/>
</dbReference>
<keyword evidence="8" id="KW-1185">Reference proteome</keyword>
<proteinExistence type="predicted"/>
<feature type="transmembrane region" description="Helical" evidence="5">
    <location>
        <begin position="138"/>
        <end position="159"/>
    </location>
</feature>
<dbReference type="RefSeq" id="WP_251803651.1">
    <property type="nucleotide sequence ID" value="NZ_JAMQOL010000067.1"/>
</dbReference>
<evidence type="ECO:0000256" key="4">
    <source>
        <dbReference type="ARBA" id="ARBA00023136"/>
    </source>
</evidence>
<feature type="transmembrane region" description="Helical" evidence="5">
    <location>
        <begin position="198"/>
        <end position="223"/>
    </location>
</feature>
<keyword evidence="2 5" id="KW-0812">Transmembrane</keyword>
<feature type="transmembrane region" description="Helical" evidence="5">
    <location>
        <begin position="263"/>
        <end position="282"/>
    </location>
</feature>
<feature type="transmembrane region" description="Helical" evidence="5">
    <location>
        <begin position="47"/>
        <end position="70"/>
    </location>
</feature>
<keyword evidence="3 5" id="KW-1133">Transmembrane helix</keyword>
<evidence type="ECO:0000256" key="5">
    <source>
        <dbReference type="SAM" id="Phobius"/>
    </source>
</evidence>
<feature type="domain" description="Sodium/calcium exchanger membrane region" evidence="6">
    <location>
        <begin position="12"/>
        <end position="148"/>
    </location>
</feature>
<feature type="transmembrane region" description="Helical" evidence="5">
    <location>
        <begin position="76"/>
        <end position="99"/>
    </location>
</feature>
<evidence type="ECO:0000313" key="8">
    <source>
        <dbReference type="Proteomes" id="UP001523216"/>
    </source>
</evidence>
<reference evidence="7 8" key="1">
    <citation type="submission" date="2022-06" db="EMBL/GenBank/DDBJ databases">
        <title>Actinoplanes abujensis sp. nov., isolated from Nigerian arid soil.</title>
        <authorList>
            <person name="Ding P."/>
        </authorList>
    </citation>
    <scope>NUCLEOTIDE SEQUENCE [LARGE SCALE GENOMIC DNA]</scope>
    <source>
        <strain evidence="8">TRM88002</strain>
    </source>
</reference>
<protein>
    <submittedName>
        <fullName evidence="7">Sodium:calcium symporter</fullName>
    </submittedName>
</protein>
<keyword evidence="4 5" id="KW-0472">Membrane</keyword>
<evidence type="ECO:0000256" key="3">
    <source>
        <dbReference type="ARBA" id="ARBA00022989"/>
    </source>
</evidence>
<dbReference type="Gene3D" id="1.20.1420.30">
    <property type="entry name" value="NCX, central ion-binding region"/>
    <property type="match status" value="1"/>
</dbReference>
<accession>A0ABT0YEE8</accession>
<feature type="transmembrane region" description="Helical" evidence="5">
    <location>
        <begin position="111"/>
        <end position="132"/>
    </location>
</feature>
<name>A0ABT0YEE8_9ACTN</name>
<feature type="domain" description="Sodium/calcium exchanger membrane region" evidence="6">
    <location>
        <begin position="197"/>
        <end position="338"/>
    </location>
</feature>
<dbReference type="InterPro" id="IPR044880">
    <property type="entry name" value="NCX_ion-bd_dom_sf"/>
</dbReference>
<comment type="subcellular location">
    <subcellularLocation>
        <location evidence="1">Membrane</location>
        <topology evidence="1">Multi-pass membrane protein</topology>
    </subcellularLocation>
</comment>
<feature type="transmembrane region" description="Helical" evidence="5">
    <location>
        <begin position="6"/>
        <end position="26"/>
    </location>
</feature>
<organism evidence="7 8">
    <name type="scientific">Paractinoplanes hotanensis</name>
    <dbReference type="NCBI Taxonomy" id="2906497"/>
    <lineage>
        <taxon>Bacteria</taxon>
        <taxon>Bacillati</taxon>
        <taxon>Actinomycetota</taxon>
        <taxon>Actinomycetes</taxon>
        <taxon>Micromonosporales</taxon>
        <taxon>Micromonosporaceae</taxon>
        <taxon>Paractinoplanes</taxon>
    </lineage>
</organism>
<sequence length="343" mass="35490">MIGGPPWPLAPSVVALIVALVVIMSLGRRLATTVDVLADRTGMGEAAAGALLLGAVTSLPGIGTTVVGSLGGDAQFALANPLGGIAVQTVWLAIADLLYRRSNIEHAAASLENVLQSLVLIALLCIPVVAYATPALRIGWVHPASLAIPLVYLYGLRLLQRLRREPMWQAKQTSETRQDEPDDDADDSAGTARLWWRLAALATAVAGTGYLIGQGGLGVVAATGLPSDLVGFTLTTAITSLPELVTLIAAVRIGALSLGIGNIIGGNAFDALMIFLADATYLRGSVYTDASSAALLLAGSTILMTVALTAGLIMRDRRGIGFEGIIIPLVYVATVILLVLRVA</sequence>